<dbReference type="InterPro" id="IPR027684">
    <property type="entry name" value="TBCC"/>
</dbReference>
<comment type="similarity">
    <text evidence="1">Belongs to the TBCC family.</text>
</comment>
<dbReference type="Proteomes" id="UP001230268">
    <property type="component" value="Unassembled WGS sequence"/>
</dbReference>
<comment type="caution">
    <text evidence="3">The sequence shown here is derived from an EMBL/GenBank/DDBJ whole genome shotgun (WGS) entry which is preliminary data.</text>
</comment>
<dbReference type="GO" id="GO:0007021">
    <property type="term" value="P:tubulin complex assembly"/>
    <property type="evidence" value="ECO:0007669"/>
    <property type="project" value="TreeGrafter"/>
</dbReference>
<organism evidence="3 4">
    <name type="scientific">Babesia gibsoni</name>
    <dbReference type="NCBI Taxonomy" id="33632"/>
    <lineage>
        <taxon>Eukaryota</taxon>
        <taxon>Sar</taxon>
        <taxon>Alveolata</taxon>
        <taxon>Apicomplexa</taxon>
        <taxon>Aconoidasida</taxon>
        <taxon>Piroplasmida</taxon>
        <taxon>Babesiidae</taxon>
        <taxon>Babesia</taxon>
    </lineage>
</organism>
<dbReference type="Gene3D" id="2.160.20.70">
    <property type="match status" value="1"/>
</dbReference>
<accession>A0AAD8PCA0</accession>
<dbReference type="EMBL" id="JAVEPI010000005">
    <property type="protein sequence ID" value="KAK1441828.1"/>
    <property type="molecule type" value="Genomic_DNA"/>
</dbReference>
<dbReference type="PANTHER" id="PTHR15139:SF0">
    <property type="entry name" value="TUBULIN-SPECIFIC CHAPERONE C"/>
    <property type="match status" value="1"/>
</dbReference>
<dbReference type="AlphaFoldDB" id="A0AAD8PCA0"/>
<dbReference type="PANTHER" id="PTHR15139">
    <property type="entry name" value="TUBULIN FOLDING COFACTOR C"/>
    <property type="match status" value="1"/>
</dbReference>
<keyword evidence="4" id="KW-1185">Reference proteome</keyword>
<name>A0AAD8PCA0_BABGI</name>
<dbReference type="GO" id="GO:0005737">
    <property type="term" value="C:cytoplasm"/>
    <property type="evidence" value="ECO:0007669"/>
    <property type="project" value="TreeGrafter"/>
</dbReference>
<evidence type="ECO:0000256" key="1">
    <source>
        <dbReference type="ARBA" id="ARBA00008848"/>
    </source>
</evidence>
<dbReference type="Pfam" id="PF07986">
    <property type="entry name" value="TBCC"/>
    <property type="match status" value="1"/>
</dbReference>
<dbReference type="InterPro" id="IPR017901">
    <property type="entry name" value="C-CAP_CF_C-like"/>
</dbReference>
<dbReference type="InterPro" id="IPR012945">
    <property type="entry name" value="Tubulin-bd_cofactor_C_dom"/>
</dbReference>
<evidence type="ECO:0000313" key="4">
    <source>
        <dbReference type="Proteomes" id="UP001230268"/>
    </source>
</evidence>
<proteinExistence type="inferred from homology"/>
<evidence type="ECO:0000313" key="3">
    <source>
        <dbReference type="EMBL" id="KAK1441828.1"/>
    </source>
</evidence>
<reference evidence="3" key="1">
    <citation type="submission" date="2023-08" db="EMBL/GenBank/DDBJ databases">
        <title>Draft sequence of the Babesia gibsoni genome.</title>
        <authorList>
            <person name="Yamagishi J.Y."/>
            <person name="Xuan X.X."/>
        </authorList>
    </citation>
    <scope>NUCLEOTIDE SEQUENCE</scope>
    <source>
        <strain evidence="3">Azabu</strain>
    </source>
</reference>
<gene>
    <name evidence="3" type="ORF">BgAZ_501600</name>
</gene>
<protein>
    <submittedName>
        <fullName evidence="3">Tubulin folding cofactor C like protein</fullName>
    </submittedName>
</protein>
<dbReference type="PROSITE" id="PS51329">
    <property type="entry name" value="C_CAP_COFACTOR_C"/>
    <property type="match status" value="1"/>
</dbReference>
<sequence>MSEASSIPTLADAEALYEQCKKCETHAEVKILIKTVNDSIKAYLSVSSAEAINPAIYKTLRNAARHVDNLDRELAPKLGFSFKVLKRNYTSDTTGTTADATVAGVSQDAKNKVEEPKGGPPCTVTLSHGTMTICGLEGLDVVRRCDELNDVGIVNVKQLGRCRVLLLGTVDSVYIADVKDCIIWIGISKAAVILDSIVNSTVILCCSQLRIANSQNNTFLVDTVTLPIIEKSSHITFAKNHVLYSEFRQQLEESRLEIKGLTRHSKIKDFSWHRDEPSPNWKIITPLPCISIAPEVSVETKDITGNKYTLSEENWAILDALKQNLA</sequence>
<evidence type="ECO:0000259" key="2">
    <source>
        <dbReference type="PROSITE" id="PS51329"/>
    </source>
</evidence>
<dbReference type="GO" id="GO:0007023">
    <property type="term" value="P:post-chaperonin tubulin folding pathway"/>
    <property type="evidence" value="ECO:0007669"/>
    <property type="project" value="InterPro"/>
</dbReference>
<feature type="domain" description="C-CAP/cofactor C-like" evidence="2">
    <location>
        <begin position="120"/>
        <end position="272"/>
    </location>
</feature>
<dbReference type="InterPro" id="IPR016098">
    <property type="entry name" value="CAP/MinC_C"/>
</dbReference>